<feature type="region of interest" description="Disordered" evidence="2">
    <location>
        <begin position="12"/>
        <end position="35"/>
    </location>
</feature>
<evidence type="ECO:0000313" key="4">
    <source>
        <dbReference type="Proteomes" id="UP000318453"/>
    </source>
</evidence>
<dbReference type="OrthoDB" id="422602at2"/>
<feature type="compositionally biased region" description="Basic and acidic residues" evidence="2">
    <location>
        <begin position="12"/>
        <end position="23"/>
    </location>
</feature>
<dbReference type="Proteomes" id="UP000318453">
    <property type="component" value="Chromosome"/>
</dbReference>
<dbReference type="InterPro" id="IPR007813">
    <property type="entry name" value="PilN"/>
</dbReference>
<proteinExistence type="predicted"/>
<reference evidence="3" key="1">
    <citation type="submission" date="2019-08" db="EMBL/GenBank/DDBJ databases">
        <title>Carotenoids and Carotenoid Binding Proteins in the Halophilic Cyanobacterium Euhalothece sp. ZM00.</title>
        <authorList>
            <person name="Cho S.M."/>
            <person name="Song J.Y."/>
            <person name="Park Y.-I."/>
        </authorList>
    </citation>
    <scope>NUCLEOTIDE SEQUENCE [LARGE SCALE GENOMIC DNA]</scope>
    <source>
        <strain evidence="3">Z-M001</strain>
    </source>
</reference>
<dbReference type="KEGG" id="enn:FRE64_02405"/>
<dbReference type="Pfam" id="PF05137">
    <property type="entry name" value="PilN"/>
    <property type="match status" value="1"/>
</dbReference>
<name>A0A5B8NKT2_9CHRO</name>
<dbReference type="RefSeq" id="WP_146294501.1">
    <property type="nucleotide sequence ID" value="NZ_CP042326.1"/>
</dbReference>
<gene>
    <name evidence="3" type="ORF">FRE64_02405</name>
</gene>
<dbReference type="PANTHER" id="PTHR40278:SF1">
    <property type="entry name" value="DNA UTILIZATION PROTEIN HOFN"/>
    <property type="match status" value="1"/>
</dbReference>
<feature type="coiled-coil region" evidence="1">
    <location>
        <begin position="67"/>
        <end position="111"/>
    </location>
</feature>
<dbReference type="PANTHER" id="PTHR40278">
    <property type="entry name" value="DNA UTILIZATION PROTEIN HOFN"/>
    <property type="match status" value="1"/>
</dbReference>
<protein>
    <submittedName>
        <fullName evidence="3">Fimbrial assembly protein</fullName>
    </submittedName>
</protein>
<dbReference type="InterPro" id="IPR052534">
    <property type="entry name" value="Extracell_DNA_Util/SecSys_Comp"/>
</dbReference>
<accession>A0A5B8NKT2</accession>
<keyword evidence="4" id="KW-1185">Reference proteome</keyword>
<sequence>MYSLDVNFLRERKQEAKPRKETQTQRQTFTPQGGGEDDKLPLIVGAIVGVALPAMVFGYQLIISQQIEGVEEDVSDLEQELGQLEGQQEEINQKEEELEEAEDNLTALADIFNTIKPMSAVLQDVRDRAPGNIQINSLQEGEQDSFDVEGIGESFEAVNYFVLTLKRSPFIEQESVNLQTASRTDFSVEIEELPQDVEEVSAARVISYTISFQLNDEPASELIANFEEKGATGLVTRIRTLQERGIIE</sequence>
<keyword evidence="1" id="KW-0175">Coiled coil</keyword>
<dbReference type="AlphaFoldDB" id="A0A5B8NKT2"/>
<organism evidence="3 4">
    <name type="scientific">Euhalothece natronophila Z-M001</name>
    <dbReference type="NCBI Taxonomy" id="522448"/>
    <lineage>
        <taxon>Bacteria</taxon>
        <taxon>Bacillati</taxon>
        <taxon>Cyanobacteriota</taxon>
        <taxon>Cyanophyceae</taxon>
        <taxon>Oscillatoriophycideae</taxon>
        <taxon>Chroococcales</taxon>
        <taxon>Halothecacae</taxon>
        <taxon>Halothece cluster</taxon>
        <taxon>Euhalothece</taxon>
    </lineage>
</organism>
<dbReference type="EMBL" id="CP042326">
    <property type="protein sequence ID" value="QDZ38890.1"/>
    <property type="molecule type" value="Genomic_DNA"/>
</dbReference>
<evidence type="ECO:0000256" key="1">
    <source>
        <dbReference type="SAM" id="Coils"/>
    </source>
</evidence>
<evidence type="ECO:0000256" key="2">
    <source>
        <dbReference type="SAM" id="MobiDB-lite"/>
    </source>
</evidence>
<evidence type="ECO:0000313" key="3">
    <source>
        <dbReference type="EMBL" id="QDZ38890.1"/>
    </source>
</evidence>